<evidence type="ECO:0000259" key="7">
    <source>
        <dbReference type="Pfam" id="PF14322"/>
    </source>
</evidence>
<evidence type="ECO:0000313" key="9">
    <source>
        <dbReference type="Proteomes" id="UP000487757"/>
    </source>
</evidence>
<name>A0A7K0G3V2_9SPHI</name>
<comment type="caution">
    <text evidence="8">The sequence shown here is derived from an EMBL/GenBank/DDBJ whole genome shotgun (WGS) entry which is preliminary data.</text>
</comment>
<comment type="subcellular location">
    <subcellularLocation>
        <location evidence="1">Cell outer membrane</location>
    </subcellularLocation>
</comment>
<dbReference type="AlphaFoldDB" id="A0A7K0G3V2"/>
<keyword evidence="3" id="KW-0732">Signal</keyword>
<dbReference type="Pfam" id="PF07980">
    <property type="entry name" value="SusD_RagB"/>
    <property type="match status" value="1"/>
</dbReference>
<proteinExistence type="inferred from homology"/>
<dbReference type="InterPro" id="IPR012944">
    <property type="entry name" value="SusD_RagB_dom"/>
</dbReference>
<comment type="similarity">
    <text evidence="2">Belongs to the SusD family.</text>
</comment>
<feature type="domain" description="RagB/SusD" evidence="6">
    <location>
        <begin position="347"/>
        <end position="465"/>
    </location>
</feature>
<dbReference type="Pfam" id="PF14322">
    <property type="entry name" value="SusD-like_3"/>
    <property type="match status" value="1"/>
</dbReference>
<dbReference type="RefSeq" id="WP_154282530.1">
    <property type="nucleotide sequence ID" value="NZ_JBHUJQ010000001.1"/>
</dbReference>
<dbReference type="InterPro" id="IPR033985">
    <property type="entry name" value="SusD-like_N"/>
</dbReference>
<reference evidence="8 9" key="1">
    <citation type="submission" date="2019-11" db="EMBL/GenBank/DDBJ databases">
        <title>Pedobacter petrophilus genome.</title>
        <authorList>
            <person name="Feldbauer M.J."/>
            <person name="Newman J.D."/>
        </authorList>
    </citation>
    <scope>NUCLEOTIDE SEQUENCE [LARGE SCALE GENOMIC DNA]</scope>
    <source>
        <strain evidence="8 9">LMG 29686</strain>
    </source>
</reference>
<dbReference type="InterPro" id="IPR011990">
    <property type="entry name" value="TPR-like_helical_dom_sf"/>
</dbReference>
<feature type="domain" description="SusD-like N-terminal" evidence="7">
    <location>
        <begin position="36"/>
        <end position="230"/>
    </location>
</feature>
<organism evidence="8 9">
    <name type="scientific">Pedobacter petrophilus</name>
    <dbReference type="NCBI Taxonomy" id="1908241"/>
    <lineage>
        <taxon>Bacteria</taxon>
        <taxon>Pseudomonadati</taxon>
        <taxon>Bacteroidota</taxon>
        <taxon>Sphingobacteriia</taxon>
        <taxon>Sphingobacteriales</taxon>
        <taxon>Sphingobacteriaceae</taxon>
        <taxon>Pedobacter</taxon>
    </lineage>
</organism>
<keyword evidence="4" id="KW-0472">Membrane</keyword>
<dbReference type="Proteomes" id="UP000487757">
    <property type="component" value="Unassembled WGS sequence"/>
</dbReference>
<dbReference type="PROSITE" id="PS51257">
    <property type="entry name" value="PROKAR_LIPOPROTEIN"/>
    <property type="match status" value="1"/>
</dbReference>
<evidence type="ECO:0000256" key="4">
    <source>
        <dbReference type="ARBA" id="ARBA00023136"/>
    </source>
</evidence>
<evidence type="ECO:0000313" key="8">
    <source>
        <dbReference type="EMBL" id="MRX78120.1"/>
    </source>
</evidence>
<keyword evidence="5" id="KW-0998">Cell outer membrane</keyword>
<evidence type="ECO:0000256" key="1">
    <source>
        <dbReference type="ARBA" id="ARBA00004442"/>
    </source>
</evidence>
<evidence type="ECO:0000256" key="5">
    <source>
        <dbReference type="ARBA" id="ARBA00023237"/>
    </source>
</evidence>
<dbReference type="OrthoDB" id="629561at2"/>
<dbReference type="Gene3D" id="1.25.40.390">
    <property type="match status" value="2"/>
</dbReference>
<evidence type="ECO:0000256" key="2">
    <source>
        <dbReference type="ARBA" id="ARBA00006275"/>
    </source>
</evidence>
<gene>
    <name evidence="8" type="ORF">GJU39_18740</name>
</gene>
<protein>
    <submittedName>
        <fullName evidence="8">RagB/SusD family nutrient uptake outer membrane protein</fullName>
    </submittedName>
</protein>
<dbReference type="GO" id="GO:0009279">
    <property type="term" value="C:cell outer membrane"/>
    <property type="evidence" value="ECO:0007669"/>
    <property type="project" value="UniProtKB-SubCell"/>
</dbReference>
<evidence type="ECO:0000259" key="6">
    <source>
        <dbReference type="Pfam" id="PF07980"/>
    </source>
</evidence>
<accession>A0A7K0G3V2</accession>
<keyword evidence="9" id="KW-1185">Reference proteome</keyword>
<dbReference type="SUPFAM" id="SSF48452">
    <property type="entry name" value="TPR-like"/>
    <property type="match status" value="1"/>
</dbReference>
<evidence type="ECO:0000256" key="3">
    <source>
        <dbReference type="ARBA" id="ARBA00022729"/>
    </source>
</evidence>
<dbReference type="EMBL" id="WKKH01000040">
    <property type="protein sequence ID" value="MRX78120.1"/>
    <property type="molecule type" value="Genomic_DNA"/>
</dbReference>
<sequence>MNLRYKIFGFLFAAAALSGCKKFVDIKTQGNLVPNQTINYRYLLNSTSAFESVANLSDFASSDININDATQQGSLSGSQSNGYFSNSYNWQPVIFPFGTAYEQDPGWNALYATVLSSNTIINELPASDGSQAEKDALTAEALVHRADAYLNLINTYAKPYNPATASTDSGVPLLLVQTISQSLNRATIQTVYTQVVNDLIAAIPALPVTQAYNTLPSKASAYGELARCYLLMKDYANAGKYADEALKLRSTVNDLSTLTSVTSSNYPRRINDPEILLSKVSLGGSLIFSPAALKLSEEYLTLLGTKDQRYTLFTVPAANISTTYTGRFFYKEGAIGETRNQGVSVPEMMLIRAEVYARAGDLSSAMNALNALRIKRFKTIDYVPLVATSVNDALTKVIDERRKEFFGTAIRWWDMRRLKDEVLFQKTYTRIFNGTTYTLAPNSNRYTFPIAEYLRNLNPELEQNP</sequence>